<dbReference type="Proteomes" id="UP000433101">
    <property type="component" value="Unassembled WGS sequence"/>
</dbReference>
<sequence>MNDRLERTFAAIDAANAQDPHSIDVDGAGRPAELVYGERMSVWLDRFEPEANELVKIAVRAQHLERFKLPRSEFPMGKQGYHNWRNEQKRRHAERVGEIMRASGYTDEDAERVGSIVRKERLKRDPDAQLLEDIACLVFMEHYFADFAKDHEAEKIVGIIARTWTKMSDKARETALTLPLPQDLAPLVEKGIAQAGAR</sequence>
<name>A0A7X3LUV3_9HYPH</name>
<organism evidence="1 2">
    <name type="scientific">Stappia sediminis</name>
    <dbReference type="NCBI Taxonomy" id="2692190"/>
    <lineage>
        <taxon>Bacteria</taxon>
        <taxon>Pseudomonadati</taxon>
        <taxon>Pseudomonadota</taxon>
        <taxon>Alphaproteobacteria</taxon>
        <taxon>Hyphomicrobiales</taxon>
        <taxon>Stappiaceae</taxon>
        <taxon>Stappia</taxon>
    </lineage>
</organism>
<evidence type="ECO:0000313" key="1">
    <source>
        <dbReference type="EMBL" id="MXN65532.1"/>
    </source>
</evidence>
<dbReference type="PANTHER" id="PTHR41729">
    <property type="entry name" value="GLUTAMYL-TRNA SYNTHETASE"/>
    <property type="match status" value="1"/>
</dbReference>
<accession>A0A7X3LUV3</accession>
<proteinExistence type="predicted"/>
<dbReference type="InterPro" id="IPR025255">
    <property type="entry name" value="DUF4202"/>
</dbReference>
<gene>
    <name evidence="1" type="ORF">GR183_11525</name>
</gene>
<dbReference type="AlphaFoldDB" id="A0A7X3LUV3"/>
<keyword evidence="2" id="KW-1185">Reference proteome</keyword>
<dbReference type="Pfam" id="PF13875">
    <property type="entry name" value="DUF4202"/>
    <property type="match status" value="1"/>
</dbReference>
<dbReference type="EMBL" id="WUMV01000003">
    <property type="protein sequence ID" value="MXN65532.1"/>
    <property type="molecule type" value="Genomic_DNA"/>
</dbReference>
<reference evidence="1 2" key="1">
    <citation type="submission" date="2019-12" db="EMBL/GenBank/DDBJ databases">
        <authorList>
            <person name="Li M."/>
        </authorList>
    </citation>
    <scope>NUCLEOTIDE SEQUENCE [LARGE SCALE GENOMIC DNA]</scope>
    <source>
        <strain evidence="1 2">GBMRC 2046</strain>
    </source>
</reference>
<dbReference type="PANTHER" id="PTHR41729:SF1">
    <property type="entry name" value="GLUTAMYL-TRNA SYNTHETASE"/>
    <property type="match status" value="1"/>
</dbReference>
<protein>
    <submittedName>
        <fullName evidence="1">DUF4202 family protein</fullName>
    </submittedName>
</protein>
<comment type="caution">
    <text evidence="1">The sequence shown here is derived from an EMBL/GenBank/DDBJ whole genome shotgun (WGS) entry which is preliminary data.</text>
</comment>
<dbReference type="RefSeq" id="WP_160775705.1">
    <property type="nucleotide sequence ID" value="NZ_WUMV01000003.1"/>
</dbReference>
<evidence type="ECO:0000313" key="2">
    <source>
        <dbReference type="Proteomes" id="UP000433101"/>
    </source>
</evidence>